<comment type="caution">
    <text evidence="2">The sequence shown here is derived from an EMBL/GenBank/DDBJ whole genome shotgun (WGS) entry which is preliminary data.</text>
</comment>
<feature type="chain" id="PRO_5030996986" evidence="1">
    <location>
        <begin position="23"/>
        <end position="135"/>
    </location>
</feature>
<dbReference type="EMBL" id="JACIEJ010000005">
    <property type="protein sequence ID" value="MBB3985867.1"/>
    <property type="molecule type" value="Genomic_DNA"/>
</dbReference>
<evidence type="ECO:0000313" key="2">
    <source>
        <dbReference type="EMBL" id="MBB3985867.1"/>
    </source>
</evidence>
<sequence>MKHPLLPLLTALCLSAPMLASAQPLDCPAPAPVFTAADAEPFDLSQLAQTVGQAELDGTSLRKVAEDIRADYPEAKDADVADIMITAFCTYLNTDAPKDHRSESNVRAFESEVYDAVFGGAPDQSYEKQGWLYGN</sequence>
<organism evidence="2 3">
    <name type="scientific">Sagittula marina</name>
    <dbReference type="NCBI Taxonomy" id="943940"/>
    <lineage>
        <taxon>Bacteria</taxon>
        <taxon>Pseudomonadati</taxon>
        <taxon>Pseudomonadota</taxon>
        <taxon>Alphaproteobacteria</taxon>
        <taxon>Rhodobacterales</taxon>
        <taxon>Roseobacteraceae</taxon>
        <taxon>Sagittula</taxon>
    </lineage>
</organism>
<gene>
    <name evidence="2" type="ORF">GGQ68_002205</name>
</gene>
<dbReference type="Proteomes" id="UP000541426">
    <property type="component" value="Unassembled WGS sequence"/>
</dbReference>
<evidence type="ECO:0000313" key="3">
    <source>
        <dbReference type="Proteomes" id="UP000541426"/>
    </source>
</evidence>
<protein>
    <submittedName>
        <fullName evidence="2">Uncharacterized protein</fullName>
    </submittedName>
</protein>
<proteinExistence type="predicted"/>
<keyword evidence="1" id="KW-0732">Signal</keyword>
<name>A0A7W6DN95_9RHOB</name>
<dbReference type="AlphaFoldDB" id="A0A7W6DN95"/>
<dbReference type="RefSeq" id="WP_183965813.1">
    <property type="nucleotide sequence ID" value="NZ_BAABBZ010000007.1"/>
</dbReference>
<keyword evidence="3" id="KW-1185">Reference proteome</keyword>
<feature type="signal peptide" evidence="1">
    <location>
        <begin position="1"/>
        <end position="22"/>
    </location>
</feature>
<reference evidence="2 3" key="1">
    <citation type="submission" date="2020-08" db="EMBL/GenBank/DDBJ databases">
        <title>Genomic Encyclopedia of Type Strains, Phase IV (KMG-IV): sequencing the most valuable type-strain genomes for metagenomic binning, comparative biology and taxonomic classification.</title>
        <authorList>
            <person name="Goeker M."/>
        </authorList>
    </citation>
    <scope>NUCLEOTIDE SEQUENCE [LARGE SCALE GENOMIC DNA]</scope>
    <source>
        <strain evidence="2 3">DSM 102235</strain>
    </source>
</reference>
<evidence type="ECO:0000256" key="1">
    <source>
        <dbReference type="SAM" id="SignalP"/>
    </source>
</evidence>
<accession>A0A7W6DN95</accession>